<dbReference type="SMART" id="SM00471">
    <property type="entry name" value="HDc"/>
    <property type="match status" value="1"/>
</dbReference>
<sequence length="382" mass="43283">MRLIPVRQLKPGMRLGKRIYSQEGIVLLTEYVELTQSMIDRLAEHGIAFVYIYDPRTEDVVVNDLVDPETRARAVGEIRRHFRRMMDESARKRNVRGTRMDKTFRTILGDIIDDLSRHPNAMLMLNDICMADHYLYHHSLNVCIYTTMLGIVHGYSKEELLTIGLGALLHDIGKVHISPELLQKPGKLSESEYELVKKHAEDGYLMLKDEPNIPLLSAHCALQHHERLDGSGYPRGLVGDEIHEYAQWIGIVDSYDAMTSYRSYRLALLPHQALEVLYTGAGTLYDTNKVMQFRDRVAIYPIGATVRLNTGEVGVVVDLNSAFAHRPIVRILQDPDGVELDVPYEVDLSKKLNVLVTSVNEVQVRDTESSNGMDTRSIQASS</sequence>
<dbReference type="PANTHER" id="PTHR43155">
    <property type="entry name" value="CYCLIC DI-GMP PHOSPHODIESTERASE PA4108-RELATED"/>
    <property type="match status" value="1"/>
</dbReference>
<dbReference type="PROSITE" id="PS51832">
    <property type="entry name" value="HD_GYP"/>
    <property type="match status" value="1"/>
</dbReference>
<dbReference type="Proteomes" id="UP001596528">
    <property type="component" value="Unassembled WGS sequence"/>
</dbReference>
<dbReference type="CDD" id="cd00077">
    <property type="entry name" value="HDc"/>
    <property type="match status" value="1"/>
</dbReference>
<dbReference type="PANTHER" id="PTHR43155:SF2">
    <property type="entry name" value="CYCLIC DI-GMP PHOSPHODIESTERASE PA4108"/>
    <property type="match status" value="1"/>
</dbReference>
<gene>
    <name evidence="2" type="ORF">ACFQWB_03805</name>
</gene>
<feature type="domain" description="HD-GYP" evidence="1">
    <location>
        <begin position="113"/>
        <end position="309"/>
    </location>
</feature>
<dbReference type="SUPFAM" id="SSF109604">
    <property type="entry name" value="HD-domain/PDEase-like"/>
    <property type="match status" value="1"/>
</dbReference>
<name>A0ABW2UYT6_9BACL</name>
<dbReference type="RefSeq" id="WP_138789378.1">
    <property type="nucleotide sequence ID" value="NZ_JBHTGQ010000009.1"/>
</dbReference>
<evidence type="ECO:0000259" key="1">
    <source>
        <dbReference type="PROSITE" id="PS51832"/>
    </source>
</evidence>
<protein>
    <submittedName>
        <fullName evidence="2">HD-GYP domain-containing protein</fullName>
        <ecNumber evidence="2">3.1.4.-</ecNumber>
    </submittedName>
</protein>
<reference evidence="3" key="1">
    <citation type="journal article" date="2019" name="Int. J. Syst. Evol. Microbiol.">
        <title>The Global Catalogue of Microorganisms (GCM) 10K type strain sequencing project: providing services to taxonomists for standard genome sequencing and annotation.</title>
        <authorList>
            <consortium name="The Broad Institute Genomics Platform"/>
            <consortium name="The Broad Institute Genome Sequencing Center for Infectious Disease"/>
            <person name="Wu L."/>
            <person name="Ma J."/>
        </authorList>
    </citation>
    <scope>NUCLEOTIDE SEQUENCE [LARGE SCALE GENOMIC DNA]</scope>
    <source>
        <strain evidence="3">JCM 18657</strain>
    </source>
</reference>
<dbReference type="EMBL" id="JBHTGQ010000009">
    <property type="protein sequence ID" value="MFC7749071.1"/>
    <property type="molecule type" value="Genomic_DNA"/>
</dbReference>
<evidence type="ECO:0000313" key="3">
    <source>
        <dbReference type="Proteomes" id="UP001596528"/>
    </source>
</evidence>
<evidence type="ECO:0000313" key="2">
    <source>
        <dbReference type="EMBL" id="MFC7749071.1"/>
    </source>
</evidence>
<organism evidence="2 3">
    <name type="scientific">Paenibacillus thermoaerophilus</name>
    <dbReference type="NCBI Taxonomy" id="1215385"/>
    <lineage>
        <taxon>Bacteria</taxon>
        <taxon>Bacillati</taxon>
        <taxon>Bacillota</taxon>
        <taxon>Bacilli</taxon>
        <taxon>Bacillales</taxon>
        <taxon>Paenibacillaceae</taxon>
        <taxon>Paenibacillus</taxon>
    </lineage>
</organism>
<dbReference type="InterPro" id="IPR037522">
    <property type="entry name" value="HD_GYP_dom"/>
</dbReference>
<comment type="caution">
    <text evidence="2">The sequence shown here is derived from an EMBL/GenBank/DDBJ whole genome shotgun (WGS) entry which is preliminary data.</text>
</comment>
<dbReference type="EC" id="3.1.4.-" evidence="2"/>
<accession>A0ABW2UYT6</accession>
<dbReference type="Pfam" id="PF13487">
    <property type="entry name" value="HD_5"/>
    <property type="match status" value="1"/>
</dbReference>
<dbReference type="GO" id="GO:0016787">
    <property type="term" value="F:hydrolase activity"/>
    <property type="evidence" value="ECO:0007669"/>
    <property type="project" value="UniProtKB-KW"/>
</dbReference>
<dbReference type="InterPro" id="IPR003607">
    <property type="entry name" value="HD/PDEase_dom"/>
</dbReference>
<keyword evidence="3" id="KW-1185">Reference proteome</keyword>
<proteinExistence type="predicted"/>
<keyword evidence="2" id="KW-0378">Hydrolase</keyword>
<dbReference type="Gene3D" id="1.10.3210.10">
    <property type="entry name" value="Hypothetical protein af1432"/>
    <property type="match status" value="1"/>
</dbReference>